<dbReference type="GeneID" id="30174508"/>
<dbReference type="AlphaFoldDB" id="A0A1B9HYE7"/>
<dbReference type="Proteomes" id="UP000094020">
    <property type="component" value="Chromosome 11"/>
</dbReference>
<feature type="compositionally biased region" description="Low complexity" evidence="1">
    <location>
        <begin position="948"/>
        <end position="957"/>
    </location>
</feature>
<evidence type="ECO:0000256" key="1">
    <source>
        <dbReference type="SAM" id="MobiDB-lite"/>
    </source>
</evidence>
<feature type="compositionally biased region" description="Polar residues" evidence="1">
    <location>
        <begin position="495"/>
        <end position="505"/>
    </location>
</feature>
<reference evidence="3" key="2">
    <citation type="submission" date="2013-07" db="EMBL/GenBank/DDBJ databases">
        <authorList>
            <consortium name="The Broad Institute Genome Sequencing Platform"/>
            <person name="Cuomo C."/>
            <person name="Litvintseva A."/>
            <person name="Chen Y."/>
            <person name="Heitman J."/>
            <person name="Sun S."/>
            <person name="Springer D."/>
            <person name="Dromer F."/>
            <person name="Young S.K."/>
            <person name="Zeng Q."/>
            <person name="Gargeya S."/>
            <person name="Fitzgerald M."/>
            <person name="Abouelleil A."/>
            <person name="Alvarado L."/>
            <person name="Berlin A.M."/>
            <person name="Chapman S.B."/>
            <person name="Dewar J."/>
            <person name="Goldberg J."/>
            <person name="Griggs A."/>
            <person name="Gujja S."/>
            <person name="Hansen M."/>
            <person name="Howarth C."/>
            <person name="Imamovic A."/>
            <person name="Larimer J."/>
            <person name="McCowan C."/>
            <person name="Murphy C."/>
            <person name="Pearson M."/>
            <person name="Priest M."/>
            <person name="Roberts A."/>
            <person name="Saif S."/>
            <person name="Shea T."/>
            <person name="Sykes S."/>
            <person name="Wortman J."/>
            <person name="Nusbaum C."/>
            <person name="Birren B."/>
        </authorList>
    </citation>
    <scope>NUCLEOTIDE SEQUENCE</scope>
    <source>
        <strain evidence="3">CBS 10737</strain>
    </source>
</reference>
<organism evidence="2">
    <name type="scientific">Kwoniella pini CBS 10737</name>
    <dbReference type="NCBI Taxonomy" id="1296096"/>
    <lineage>
        <taxon>Eukaryota</taxon>
        <taxon>Fungi</taxon>
        <taxon>Dikarya</taxon>
        <taxon>Basidiomycota</taxon>
        <taxon>Agaricomycotina</taxon>
        <taxon>Tremellomycetes</taxon>
        <taxon>Tremellales</taxon>
        <taxon>Cryptococcaceae</taxon>
        <taxon>Kwoniella</taxon>
    </lineage>
</organism>
<feature type="compositionally biased region" description="Low complexity" evidence="1">
    <location>
        <begin position="777"/>
        <end position="796"/>
    </location>
</feature>
<dbReference type="RefSeq" id="XP_019009490.1">
    <property type="nucleotide sequence ID" value="XM_019157850.1"/>
</dbReference>
<reference evidence="2" key="1">
    <citation type="submission" date="2013-07" db="EMBL/GenBank/DDBJ databases">
        <title>The Genome Sequence of Cryptococcus pinus CBS10737.</title>
        <authorList>
            <consortium name="The Broad Institute Genome Sequencing Platform"/>
            <person name="Cuomo C."/>
            <person name="Litvintseva A."/>
            <person name="Chen Y."/>
            <person name="Heitman J."/>
            <person name="Sun S."/>
            <person name="Springer D."/>
            <person name="Dromer F."/>
            <person name="Young S.K."/>
            <person name="Zeng Q."/>
            <person name="Gargeya S."/>
            <person name="Fitzgerald M."/>
            <person name="Abouelleil A."/>
            <person name="Alvarado L."/>
            <person name="Berlin A.M."/>
            <person name="Chapman S.B."/>
            <person name="Dewar J."/>
            <person name="Goldberg J."/>
            <person name="Griggs A."/>
            <person name="Gujja S."/>
            <person name="Hansen M."/>
            <person name="Howarth C."/>
            <person name="Imamovic A."/>
            <person name="Larimer J."/>
            <person name="McCowan C."/>
            <person name="Murphy C."/>
            <person name="Pearson M."/>
            <person name="Priest M."/>
            <person name="Roberts A."/>
            <person name="Saif S."/>
            <person name="Shea T."/>
            <person name="Sykes S."/>
            <person name="Wortman J."/>
            <person name="Nusbaum C."/>
            <person name="Birren B."/>
        </authorList>
    </citation>
    <scope>NUCLEOTIDE SEQUENCE [LARGE SCALE GENOMIC DNA]</scope>
    <source>
        <strain evidence="2">CBS 10737</strain>
    </source>
</reference>
<dbReference type="EMBL" id="CP144529">
    <property type="protein sequence ID" value="WWC73834.1"/>
    <property type="molecule type" value="Genomic_DNA"/>
</dbReference>
<dbReference type="EMBL" id="KI894014">
    <property type="protein sequence ID" value="OCF48271.1"/>
    <property type="molecule type" value="Genomic_DNA"/>
</dbReference>
<reference evidence="3" key="4">
    <citation type="submission" date="2024-02" db="EMBL/GenBank/DDBJ databases">
        <title>Comparative genomics of Cryptococcus and Kwoniella reveals pathogenesis evolution and contrasting modes of karyotype evolution via chromosome fusion or intercentromeric recombination.</title>
        <authorList>
            <person name="Coelho M.A."/>
            <person name="David-Palma M."/>
            <person name="Shea T."/>
            <person name="Bowers K."/>
            <person name="McGinley-Smith S."/>
            <person name="Mohammad A.W."/>
            <person name="Gnirke A."/>
            <person name="Yurkov A.M."/>
            <person name="Nowrousian M."/>
            <person name="Sun S."/>
            <person name="Cuomo C.A."/>
            <person name="Heitman J."/>
        </authorList>
    </citation>
    <scope>NUCLEOTIDE SEQUENCE</scope>
    <source>
        <strain evidence="3">CBS 10737</strain>
    </source>
</reference>
<feature type="region of interest" description="Disordered" evidence="1">
    <location>
        <begin position="419"/>
        <end position="584"/>
    </location>
</feature>
<evidence type="ECO:0000313" key="3">
    <source>
        <dbReference type="EMBL" id="WWC73834.1"/>
    </source>
</evidence>
<dbReference type="OrthoDB" id="2564796at2759"/>
<accession>A0A1B9HYE7</accession>
<gene>
    <name evidence="2" type="ORF">I206_06139</name>
    <name evidence="3" type="ORF">I206_107806</name>
</gene>
<evidence type="ECO:0000313" key="4">
    <source>
        <dbReference type="Proteomes" id="UP000094020"/>
    </source>
</evidence>
<proteinExistence type="predicted"/>
<feature type="compositionally biased region" description="Polar residues" evidence="1">
    <location>
        <begin position="433"/>
        <end position="450"/>
    </location>
</feature>
<reference evidence="2" key="3">
    <citation type="submission" date="2016-07" db="EMBL/GenBank/DDBJ databases">
        <title>Evolution of pathogenesis and genome organization in the Tremellales.</title>
        <authorList>
            <person name="Cuomo C."/>
            <person name="Litvintseva A."/>
            <person name="Heitman J."/>
            <person name="Chen Y."/>
            <person name="Sun S."/>
            <person name="Springer D."/>
            <person name="Dromer F."/>
            <person name="Young S."/>
            <person name="Zeng Q."/>
            <person name="Chapman S."/>
            <person name="Gujja S."/>
            <person name="Saif S."/>
            <person name="Birren B."/>
        </authorList>
    </citation>
    <scope>NUCLEOTIDE SEQUENCE</scope>
    <source>
        <strain evidence="2">CBS 10737</strain>
    </source>
</reference>
<feature type="region of interest" description="Disordered" evidence="1">
    <location>
        <begin position="935"/>
        <end position="959"/>
    </location>
</feature>
<dbReference type="KEGG" id="kpin:30174508"/>
<feature type="compositionally biased region" description="Polar residues" evidence="1">
    <location>
        <begin position="517"/>
        <end position="554"/>
    </location>
</feature>
<keyword evidence="4" id="KW-1185">Reference proteome</keyword>
<feature type="compositionally biased region" description="Polar residues" evidence="1">
    <location>
        <begin position="935"/>
        <end position="947"/>
    </location>
</feature>
<sequence>MAPSMFTRPSVVSDNKGSTALHRQKFRSISSFFHSTTTTSVEDNELHVIAYFQPQDNSPAHPTYDGLPSIRNASAISLSRAIPSPSQSTASFRLKAEIHKENVGVSYTSHTLQAQVSREMPTLASAIHIPDSTTSTKTFKPQHSTLPSPGNNAVHPLYHINASSTSIFDSYVHVAETVEKDHSNEDSENTLRRKLSRRLSLDLIVPKLTGSLRKRERSGSKSSTFDKDNVDSSRRWSLFNNSENKATQIEAKPFPVPPVNKMQAGMPVTRNWRNKFTVHKPSTELLGDKKEDIGSRLEASRQARERTMADSISTTERYDERTIKRIPVKRMEDRSSSDIQAKCVEDKLRQRQSLISMKASTMKDCQDASRFSFVHRPSSIASTFDPAATPKSTASSIPIPFVPTGPPLIESQTVTSLSATFDSPSPLPRPLHTPSTRSNGLHVPQTTKMSIFSPAQDDRSILDPGRSPCPLPDGSPLIPSDGLRYQHMPLPDPPIQQNLTSSPSASGIGGRKDVLSASESAVSMAISATQPSQTGTFGVTKNHNTSHTNLEGSATSTDRSHMTSSSSSRTIYTLPRSKSKSHTDLSTYASSKNLVDHIEATQGPGWWSADKRASRKESVATTQEEVEQKTIERLERLAQSTNLPHRTKFDGQECQVDTDHLLNTSLNRMRAEDKMRTRSSMDLGSSYRATGHQARHSLVAGSIWSKDQSSSPRRSVLTNQSRILDAAGTPVKIVHLALIPLPPSEIKKGTFVSNRISPEIARRASFLNKSAVNTAITDDNSSDSPSRSTSRQTTRTVGSIISNVSTVPTSLQSDGEAEDDKLSNGNQGVKIQQLIVEYEEKLKNMKSRHALEVDTILNALSQSKNDNQLLKTDNDRLFVENNKLKEKVKILCMSLQSIELGSSTEQCDQPRLTDNQISMKRSESTMSSLLPELNSTNSMQLSPLPYTSRTSSLGSSSDQYEIDEFGRKNLSTSKSSMKNDRKTSDFSGGEKTVLVMEKRNVSGQSYTTEGSIISYEDHQTQQISDIVNEGWTLSLKEDDKRFLNDL</sequence>
<name>A0A1B9HYE7_9TREE</name>
<feature type="region of interest" description="Disordered" evidence="1">
    <location>
        <begin position="775"/>
        <end position="799"/>
    </location>
</feature>
<protein>
    <submittedName>
        <fullName evidence="2">Uncharacterized protein</fullName>
    </submittedName>
</protein>
<evidence type="ECO:0000313" key="2">
    <source>
        <dbReference type="EMBL" id="OCF48271.1"/>
    </source>
</evidence>